<sequence>MPLLVRSEVKEVVVEETASEKIRSQTPAKDNCRRKNEETGVVALLSRSERNRSSLRLLCQQVSGNREEECEAAPSFRPPRVAGEPRRILRRGSDRGKVAALPVTVAFARNERREGRGGRTCCGEEALVVVARALALAEKMGKEKKKNVLPLGKEEKKRKKKKERKIWSFYTIPVDSNRFGLIQ</sequence>
<accession>A0A067LB53</accession>
<keyword evidence="2" id="KW-1185">Reference proteome</keyword>
<dbReference type="EMBL" id="KK914227">
    <property type="protein sequence ID" value="KDP45696.1"/>
    <property type="molecule type" value="Genomic_DNA"/>
</dbReference>
<evidence type="ECO:0000313" key="1">
    <source>
        <dbReference type="EMBL" id="KDP45696.1"/>
    </source>
</evidence>
<proteinExistence type="predicted"/>
<reference evidence="1 2" key="1">
    <citation type="journal article" date="2014" name="PLoS ONE">
        <title>Global Analysis of Gene Expression Profiles in Physic Nut (Jatropha curcas L.) Seedlings Exposed to Salt Stress.</title>
        <authorList>
            <person name="Zhang L."/>
            <person name="Zhang C."/>
            <person name="Wu P."/>
            <person name="Chen Y."/>
            <person name="Li M."/>
            <person name="Jiang H."/>
            <person name="Wu G."/>
        </authorList>
    </citation>
    <scope>NUCLEOTIDE SEQUENCE [LARGE SCALE GENOMIC DNA]</scope>
    <source>
        <strain evidence="2">cv. GZQX0401</strain>
        <tissue evidence="1">Young leaves</tissue>
    </source>
</reference>
<gene>
    <name evidence="1" type="ORF">JCGZ_17303</name>
</gene>
<organism evidence="1 2">
    <name type="scientific">Jatropha curcas</name>
    <name type="common">Barbados nut</name>
    <dbReference type="NCBI Taxonomy" id="180498"/>
    <lineage>
        <taxon>Eukaryota</taxon>
        <taxon>Viridiplantae</taxon>
        <taxon>Streptophyta</taxon>
        <taxon>Embryophyta</taxon>
        <taxon>Tracheophyta</taxon>
        <taxon>Spermatophyta</taxon>
        <taxon>Magnoliopsida</taxon>
        <taxon>eudicotyledons</taxon>
        <taxon>Gunneridae</taxon>
        <taxon>Pentapetalae</taxon>
        <taxon>rosids</taxon>
        <taxon>fabids</taxon>
        <taxon>Malpighiales</taxon>
        <taxon>Euphorbiaceae</taxon>
        <taxon>Crotonoideae</taxon>
        <taxon>Jatropheae</taxon>
        <taxon>Jatropha</taxon>
    </lineage>
</organism>
<name>A0A067LB53_JATCU</name>
<dbReference type="Proteomes" id="UP000027138">
    <property type="component" value="Unassembled WGS sequence"/>
</dbReference>
<dbReference type="AlphaFoldDB" id="A0A067LB53"/>
<evidence type="ECO:0000313" key="2">
    <source>
        <dbReference type="Proteomes" id="UP000027138"/>
    </source>
</evidence>
<protein>
    <submittedName>
        <fullName evidence="1">Uncharacterized protein</fullName>
    </submittedName>
</protein>